<feature type="compositionally biased region" description="Basic residues" evidence="1">
    <location>
        <begin position="15"/>
        <end position="29"/>
    </location>
</feature>
<evidence type="ECO:0000313" key="3">
    <source>
        <dbReference type="Proteomes" id="UP000187429"/>
    </source>
</evidence>
<accession>A0A1R1XIP9</accession>
<dbReference type="EMBL" id="LSSM01004636">
    <property type="protein sequence ID" value="OMJ14468.1"/>
    <property type="molecule type" value="Genomic_DNA"/>
</dbReference>
<proteinExistence type="predicted"/>
<name>A0A1R1XIP9_9FUNG</name>
<evidence type="ECO:0000256" key="1">
    <source>
        <dbReference type="SAM" id="MobiDB-lite"/>
    </source>
</evidence>
<keyword evidence="3" id="KW-1185">Reference proteome</keyword>
<dbReference type="AlphaFoldDB" id="A0A1R1XIP9"/>
<organism evidence="2 3">
    <name type="scientific">Smittium culicis</name>
    <dbReference type="NCBI Taxonomy" id="133412"/>
    <lineage>
        <taxon>Eukaryota</taxon>
        <taxon>Fungi</taxon>
        <taxon>Fungi incertae sedis</taxon>
        <taxon>Zoopagomycota</taxon>
        <taxon>Kickxellomycotina</taxon>
        <taxon>Harpellomycetes</taxon>
        <taxon>Harpellales</taxon>
        <taxon>Legeriomycetaceae</taxon>
        <taxon>Smittium</taxon>
    </lineage>
</organism>
<reference evidence="3" key="1">
    <citation type="submission" date="2017-01" db="EMBL/GenBank/DDBJ databases">
        <authorList>
            <person name="Wang Y."/>
            <person name="White M."/>
            <person name="Kvist S."/>
            <person name="Moncalvo J.-M."/>
        </authorList>
    </citation>
    <scope>NUCLEOTIDE SEQUENCE [LARGE SCALE GENOMIC DNA]</scope>
    <source>
        <strain evidence="3">ID-206-W2</strain>
    </source>
</reference>
<gene>
    <name evidence="2" type="ORF">AYI69_g8593</name>
</gene>
<feature type="compositionally biased region" description="Polar residues" evidence="1">
    <location>
        <begin position="31"/>
        <end position="45"/>
    </location>
</feature>
<comment type="caution">
    <text evidence="2">The sequence shown here is derived from an EMBL/GenBank/DDBJ whole genome shotgun (WGS) entry which is preliminary data.</text>
</comment>
<feature type="region of interest" description="Disordered" evidence="1">
    <location>
        <begin position="1"/>
        <end position="74"/>
    </location>
</feature>
<feature type="region of interest" description="Disordered" evidence="1">
    <location>
        <begin position="198"/>
        <end position="217"/>
    </location>
</feature>
<protein>
    <submittedName>
        <fullName evidence="2">Uncharacterized protein</fullName>
    </submittedName>
</protein>
<evidence type="ECO:0000313" key="2">
    <source>
        <dbReference type="EMBL" id="OMJ14468.1"/>
    </source>
</evidence>
<dbReference type="Proteomes" id="UP000187429">
    <property type="component" value="Unassembled WGS sequence"/>
</dbReference>
<sequence length="217" mass="24348">MNQEKLNALISSKKPEKRSRIRMHFRGRQKLGTQNGTRSKPSQVQTTDAATPTTAGGIAATDTPHVVSQKKNGRCRSCLPDGGSRIPDFEENNRTGEDTGFLLLQKLFCHTKEDRGTHTSPLPTGVPIWTFPQPPHIHQSSSPDIDMDENTWDTNLGIFERSTDPRREEGSLKIKLSHNLFQACKTRLQDQAREIEYENMSVDKPPGNGYQFSECDA</sequence>
<feature type="compositionally biased region" description="Low complexity" evidence="1">
    <location>
        <begin position="46"/>
        <end position="64"/>
    </location>
</feature>